<name>F9G3R3_FUSOF</name>
<reference evidence="1" key="1">
    <citation type="journal article" date="2012" name="Mol. Plant Microbe Interact.">
        <title>A highly conserved effector in Fusarium oxysporum is required for full virulence on Arabidopsis.</title>
        <authorList>
            <person name="Thatcher L.F."/>
            <person name="Gardiner D.M."/>
            <person name="Kazan K."/>
            <person name="Manners J."/>
        </authorList>
    </citation>
    <scope>NUCLEOTIDE SEQUENCE [LARGE SCALE GENOMIC DNA]</scope>
    <source>
        <strain evidence="1">Fo5176</strain>
    </source>
</reference>
<comment type="caution">
    <text evidence="1">The sequence shown here is derived from an EMBL/GenBank/DDBJ whole genome shotgun (WGS) entry which is preliminary data.</text>
</comment>
<accession>F9G3R3</accession>
<dbReference type="Pfam" id="PF11894">
    <property type="entry name" value="Nup192"/>
    <property type="match status" value="1"/>
</dbReference>
<protein>
    <submittedName>
        <fullName evidence="1">Uncharacterized protein</fullName>
    </submittedName>
</protein>
<dbReference type="EMBL" id="AFQF01003339">
    <property type="protein sequence ID" value="EGU76171.1"/>
    <property type="molecule type" value="Genomic_DNA"/>
</dbReference>
<gene>
    <name evidence="1" type="ORF">FOXB_13295</name>
</gene>
<dbReference type="InterPro" id="IPR021827">
    <property type="entry name" value="Nup186/Nup192/Nup205"/>
</dbReference>
<feature type="non-terminal residue" evidence="1">
    <location>
        <position position="129"/>
    </location>
</feature>
<dbReference type="STRING" id="660025.F9G3R3"/>
<sequence length="129" mass="14587">MAEITALDALQAFHQGLLSLREGRVEGAEALGNEFLVQVFETELGKLWDKPARKGDNRNAVKSGKVVIDGDEYSINDNFQQDVLTFSDEVELDELESTRCLLESQEDPDTLGRSLLECAIIRFHQQRKY</sequence>
<dbReference type="AlphaFoldDB" id="F9G3R3"/>
<organism evidence="1">
    <name type="scientific">Fusarium oxysporum (strain Fo5176)</name>
    <name type="common">Fusarium vascular wilt</name>
    <dbReference type="NCBI Taxonomy" id="660025"/>
    <lineage>
        <taxon>Eukaryota</taxon>
        <taxon>Fungi</taxon>
        <taxon>Dikarya</taxon>
        <taxon>Ascomycota</taxon>
        <taxon>Pezizomycotina</taxon>
        <taxon>Sordariomycetes</taxon>
        <taxon>Hypocreomycetidae</taxon>
        <taxon>Hypocreales</taxon>
        <taxon>Nectriaceae</taxon>
        <taxon>Fusarium</taxon>
        <taxon>Fusarium oxysporum species complex</taxon>
    </lineage>
</organism>
<proteinExistence type="predicted"/>
<dbReference type="GO" id="GO:0005643">
    <property type="term" value="C:nuclear pore"/>
    <property type="evidence" value="ECO:0007669"/>
    <property type="project" value="InterPro"/>
</dbReference>
<evidence type="ECO:0000313" key="1">
    <source>
        <dbReference type="EMBL" id="EGU76171.1"/>
    </source>
</evidence>